<gene>
    <name evidence="3" type="ORF">CY34DRAFT_806501</name>
</gene>
<accession>A0A0D0ASV2</accession>
<proteinExistence type="predicted"/>
<feature type="region of interest" description="Disordered" evidence="1">
    <location>
        <begin position="269"/>
        <end position="288"/>
    </location>
</feature>
<keyword evidence="4" id="KW-1185">Reference proteome</keyword>
<dbReference type="HOGENOM" id="CLU_012066_3_2_1"/>
<evidence type="ECO:0000256" key="1">
    <source>
        <dbReference type="SAM" id="MobiDB-lite"/>
    </source>
</evidence>
<protein>
    <recommendedName>
        <fullName evidence="2">DUF4246 domain-containing protein</fullName>
    </recommendedName>
</protein>
<dbReference type="EMBL" id="KN835280">
    <property type="protein sequence ID" value="KIK41084.1"/>
    <property type="molecule type" value="Genomic_DNA"/>
</dbReference>
<reference evidence="3 4" key="1">
    <citation type="submission" date="2014-04" db="EMBL/GenBank/DDBJ databases">
        <authorList>
            <consortium name="DOE Joint Genome Institute"/>
            <person name="Kuo A."/>
            <person name="Ruytinx J."/>
            <person name="Rineau F."/>
            <person name="Colpaert J."/>
            <person name="Kohler A."/>
            <person name="Nagy L.G."/>
            <person name="Floudas D."/>
            <person name="Copeland A."/>
            <person name="Barry K.W."/>
            <person name="Cichocki N."/>
            <person name="Veneault-Fourrey C."/>
            <person name="LaButti K."/>
            <person name="Lindquist E.A."/>
            <person name="Lipzen A."/>
            <person name="Lundell T."/>
            <person name="Morin E."/>
            <person name="Murat C."/>
            <person name="Sun H."/>
            <person name="Tunlid A."/>
            <person name="Henrissat B."/>
            <person name="Grigoriev I.V."/>
            <person name="Hibbett D.S."/>
            <person name="Martin F."/>
            <person name="Nordberg H.P."/>
            <person name="Cantor M.N."/>
            <person name="Hua S.X."/>
        </authorList>
    </citation>
    <scope>NUCLEOTIDE SEQUENCE [LARGE SCALE GENOMIC DNA]</scope>
    <source>
        <strain evidence="3 4">UH-Slu-Lm8-n1</strain>
    </source>
</reference>
<evidence type="ECO:0000313" key="4">
    <source>
        <dbReference type="Proteomes" id="UP000054485"/>
    </source>
</evidence>
<dbReference type="Pfam" id="PF14033">
    <property type="entry name" value="DUF4246"/>
    <property type="match status" value="1"/>
</dbReference>
<dbReference type="STRING" id="930992.A0A0D0ASV2"/>
<organism evidence="3 4">
    <name type="scientific">Suillus luteus UH-Slu-Lm8-n1</name>
    <dbReference type="NCBI Taxonomy" id="930992"/>
    <lineage>
        <taxon>Eukaryota</taxon>
        <taxon>Fungi</taxon>
        <taxon>Dikarya</taxon>
        <taxon>Basidiomycota</taxon>
        <taxon>Agaricomycotina</taxon>
        <taxon>Agaricomycetes</taxon>
        <taxon>Agaricomycetidae</taxon>
        <taxon>Boletales</taxon>
        <taxon>Suillineae</taxon>
        <taxon>Suillaceae</taxon>
        <taxon>Suillus</taxon>
    </lineage>
</organism>
<feature type="domain" description="DUF4246" evidence="2">
    <location>
        <begin position="92"/>
        <end position="492"/>
    </location>
</feature>
<dbReference type="Proteomes" id="UP000054485">
    <property type="component" value="Unassembled WGS sequence"/>
</dbReference>
<dbReference type="InterPro" id="IPR049192">
    <property type="entry name" value="DUF4246_C"/>
</dbReference>
<dbReference type="PANTHER" id="PTHR33119">
    <property type="entry name" value="IFI3P"/>
    <property type="match status" value="1"/>
</dbReference>
<dbReference type="PANTHER" id="PTHR33119:SF1">
    <property type="entry name" value="FE2OG DIOXYGENASE DOMAIN-CONTAINING PROTEIN"/>
    <property type="match status" value="1"/>
</dbReference>
<dbReference type="InParanoid" id="A0A0D0ASV2"/>
<evidence type="ECO:0000259" key="2">
    <source>
        <dbReference type="Pfam" id="PF14033"/>
    </source>
</evidence>
<reference evidence="4" key="2">
    <citation type="submission" date="2015-01" db="EMBL/GenBank/DDBJ databases">
        <title>Evolutionary Origins and Diversification of the Mycorrhizal Mutualists.</title>
        <authorList>
            <consortium name="DOE Joint Genome Institute"/>
            <consortium name="Mycorrhizal Genomics Consortium"/>
            <person name="Kohler A."/>
            <person name="Kuo A."/>
            <person name="Nagy L.G."/>
            <person name="Floudas D."/>
            <person name="Copeland A."/>
            <person name="Barry K.W."/>
            <person name="Cichocki N."/>
            <person name="Veneault-Fourrey C."/>
            <person name="LaButti K."/>
            <person name="Lindquist E.A."/>
            <person name="Lipzen A."/>
            <person name="Lundell T."/>
            <person name="Morin E."/>
            <person name="Murat C."/>
            <person name="Riley R."/>
            <person name="Ohm R."/>
            <person name="Sun H."/>
            <person name="Tunlid A."/>
            <person name="Henrissat B."/>
            <person name="Grigoriev I.V."/>
            <person name="Hibbett D.S."/>
            <person name="Martin F."/>
        </authorList>
    </citation>
    <scope>NUCLEOTIDE SEQUENCE [LARGE SCALE GENOMIC DNA]</scope>
    <source>
        <strain evidence="4">UH-Slu-Lm8-n1</strain>
    </source>
</reference>
<dbReference type="AlphaFoldDB" id="A0A0D0ASV2"/>
<dbReference type="OrthoDB" id="415532at2759"/>
<sequence>MSGGTKYDCELFGPHPFVNGTRVLQGVGVGDPARTVVDLAMSELSRCLRRRDEWWISFKCPETRAQWAAEALVEPITVRTPSHNIAVWLTPNQVEYVLEELQGYANLRDVENNCQVSCFERIWESQALLDNSARASLNHQLSRFLETLPDRLIHRERDELTRRIIDPYLHPLIYGRTLAYDSVRGGFLRPELVSNIADTTSTDFLSQKFACLPCDFLIAQDGTAKALSYINNLHPCYSALYRHFEELLSKCVPMFEHVLTDLHTDNPTRVRIQGPSSSAEWEEPESPDFSRDFADWSAFESKKRQWIMRRSGIVPDVPITGYPGGLGDRRHLVQLRGRTLQVIHDVYDIYIKPGGPAFQGSQWHVEGMKNERIIACVLYNASSENITSNSVEFRMAVETPPAFPKRGYQDITIKTWGLETRKPCHQYIGAVPLRQGLCITHPNIYQYHITPFSLVDPSKEGHQRIIGLYLVDPSIAPLASTQRVPPQQKAWTRLGLEKGTRGIFAVELVDKVLDEVDGIMDVDEAVKYRDRMVKERTRLSVLNDVQRFNILCNS</sequence>
<name>A0A0D0ASV2_9AGAM</name>
<evidence type="ECO:0000313" key="3">
    <source>
        <dbReference type="EMBL" id="KIK41084.1"/>
    </source>
</evidence>
<dbReference type="InterPro" id="IPR025340">
    <property type="entry name" value="DUF4246"/>
</dbReference>